<dbReference type="GO" id="GO:0003824">
    <property type="term" value="F:catalytic activity"/>
    <property type="evidence" value="ECO:0007669"/>
    <property type="project" value="InterPro"/>
</dbReference>
<dbReference type="Pfam" id="PF03473">
    <property type="entry name" value="MOSC"/>
    <property type="match status" value="1"/>
</dbReference>
<comment type="caution">
    <text evidence="2">The sequence shown here is derived from an EMBL/GenBank/DDBJ whole genome shotgun (WGS) entry which is preliminary data.</text>
</comment>
<dbReference type="PROSITE" id="PS51340">
    <property type="entry name" value="MOSC"/>
    <property type="match status" value="1"/>
</dbReference>
<dbReference type="Pfam" id="PF03476">
    <property type="entry name" value="MOSC_N"/>
    <property type="match status" value="1"/>
</dbReference>
<dbReference type="GO" id="GO:0030170">
    <property type="term" value="F:pyridoxal phosphate binding"/>
    <property type="evidence" value="ECO:0007669"/>
    <property type="project" value="InterPro"/>
</dbReference>
<dbReference type="EMBL" id="DROP01000222">
    <property type="protein sequence ID" value="HHI88958.1"/>
    <property type="molecule type" value="Genomic_DNA"/>
</dbReference>
<dbReference type="InterPro" id="IPR005303">
    <property type="entry name" value="MOCOS_middle"/>
</dbReference>
<dbReference type="SUPFAM" id="SSF50800">
    <property type="entry name" value="PK beta-barrel domain-like"/>
    <property type="match status" value="1"/>
</dbReference>
<dbReference type="PANTHER" id="PTHR14237:SF19">
    <property type="entry name" value="MITOCHONDRIAL AMIDOXIME REDUCING COMPONENT 1"/>
    <property type="match status" value="1"/>
</dbReference>
<dbReference type="InterPro" id="IPR011037">
    <property type="entry name" value="Pyrv_Knase-like_insert_dom_sf"/>
</dbReference>
<dbReference type="Proteomes" id="UP000885806">
    <property type="component" value="Unassembled WGS sequence"/>
</dbReference>
<protein>
    <submittedName>
        <fullName evidence="2">MOSC domain-containing protein</fullName>
    </submittedName>
</protein>
<reference evidence="2" key="1">
    <citation type="journal article" date="2020" name="mSystems">
        <title>Genome- and Community-Level Interaction Insights into Carbon Utilization and Element Cycling Functions of Hydrothermarchaeota in Hydrothermal Sediment.</title>
        <authorList>
            <person name="Zhou Z."/>
            <person name="Liu Y."/>
            <person name="Xu W."/>
            <person name="Pan J."/>
            <person name="Luo Z.H."/>
            <person name="Li M."/>
        </authorList>
    </citation>
    <scope>NUCLEOTIDE SEQUENCE [LARGE SCALE GENOMIC DNA]</scope>
    <source>
        <strain evidence="2">HyVt-538</strain>
    </source>
</reference>
<proteinExistence type="predicted"/>
<name>A0A7V5NX83_9PROT</name>
<dbReference type="SUPFAM" id="SSF141673">
    <property type="entry name" value="MOSC N-terminal domain-like"/>
    <property type="match status" value="1"/>
</dbReference>
<evidence type="ECO:0000259" key="1">
    <source>
        <dbReference type="PROSITE" id="PS51340"/>
    </source>
</evidence>
<accession>A0A7V5NX83</accession>
<dbReference type="AlphaFoldDB" id="A0A7V5NX83"/>
<dbReference type="InterPro" id="IPR005302">
    <property type="entry name" value="MoCF_Sase_C"/>
</dbReference>
<evidence type="ECO:0000313" key="2">
    <source>
        <dbReference type="EMBL" id="HHI88958.1"/>
    </source>
</evidence>
<organism evidence="2">
    <name type="scientific">Hellea balneolensis</name>
    <dbReference type="NCBI Taxonomy" id="287478"/>
    <lineage>
        <taxon>Bacteria</taxon>
        <taxon>Pseudomonadati</taxon>
        <taxon>Pseudomonadota</taxon>
        <taxon>Alphaproteobacteria</taxon>
        <taxon>Maricaulales</taxon>
        <taxon>Robiginitomaculaceae</taxon>
        <taxon>Hellea</taxon>
    </lineage>
</organism>
<dbReference type="GO" id="GO:0030151">
    <property type="term" value="F:molybdenum ion binding"/>
    <property type="evidence" value="ECO:0007669"/>
    <property type="project" value="InterPro"/>
</dbReference>
<dbReference type="PANTHER" id="PTHR14237">
    <property type="entry name" value="MOLYBDOPTERIN COFACTOR SULFURASE MOSC"/>
    <property type="match status" value="1"/>
</dbReference>
<sequence length="269" mass="29219">MKSLHIYPVKSLRGIDLNAAEVRPRGLAGDRRFMLVRRNGQFITQRTHPRLARIKAELTSSGIRIYIPEAGCFDVPYPQGEKRMQVTVWRDQLKAAFVDHAVNAAISAFLGAQVALVHMDAGAVRAADKTWAGDGHEVSFADGFPVLITNHASLGALNAHIVNKGRCPLSMDRFRPNIVVDCETPWAENDWQALRIGEVELKLVKPCARCVVTSIDQKTGKPGAKSALSALKTLNPSKDPDNPGVIFGQNAVVTKPGHIAVGTPVEHIG</sequence>
<feature type="domain" description="MOSC" evidence="1">
    <location>
        <begin position="114"/>
        <end position="268"/>
    </location>
</feature>
<gene>
    <name evidence="2" type="ORF">ENK01_03305</name>
</gene>